<name>A0AA38G8A3_TAXCH</name>
<keyword evidence="2" id="KW-1185">Reference proteome</keyword>
<feature type="non-terminal residue" evidence="1">
    <location>
        <position position="1"/>
    </location>
</feature>
<dbReference type="EMBL" id="JAHRHJ020000004">
    <property type="protein sequence ID" value="KAH9318207.1"/>
    <property type="molecule type" value="Genomic_DNA"/>
</dbReference>
<evidence type="ECO:0000313" key="1">
    <source>
        <dbReference type="EMBL" id="KAH9318207.1"/>
    </source>
</evidence>
<protein>
    <submittedName>
        <fullName evidence="1">Uncharacterized protein</fullName>
    </submittedName>
</protein>
<gene>
    <name evidence="1" type="ORF">KI387_019976</name>
</gene>
<feature type="non-terminal residue" evidence="1">
    <location>
        <position position="73"/>
    </location>
</feature>
<reference evidence="1 2" key="1">
    <citation type="journal article" date="2021" name="Nat. Plants">
        <title>The Taxus genome provides insights into paclitaxel biosynthesis.</title>
        <authorList>
            <person name="Xiong X."/>
            <person name="Gou J."/>
            <person name="Liao Q."/>
            <person name="Li Y."/>
            <person name="Zhou Q."/>
            <person name="Bi G."/>
            <person name="Li C."/>
            <person name="Du R."/>
            <person name="Wang X."/>
            <person name="Sun T."/>
            <person name="Guo L."/>
            <person name="Liang H."/>
            <person name="Lu P."/>
            <person name="Wu Y."/>
            <person name="Zhang Z."/>
            <person name="Ro D.K."/>
            <person name="Shang Y."/>
            <person name="Huang S."/>
            <person name="Yan J."/>
        </authorList>
    </citation>
    <scope>NUCLEOTIDE SEQUENCE [LARGE SCALE GENOMIC DNA]</scope>
    <source>
        <strain evidence="1">Ta-2019</strain>
    </source>
</reference>
<dbReference type="AlphaFoldDB" id="A0AA38G8A3"/>
<accession>A0AA38G8A3</accession>
<comment type="caution">
    <text evidence="1">The sequence shown here is derived from an EMBL/GenBank/DDBJ whole genome shotgun (WGS) entry which is preliminary data.</text>
</comment>
<organism evidence="1 2">
    <name type="scientific">Taxus chinensis</name>
    <name type="common">Chinese yew</name>
    <name type="synonym">Taxus wallichiana var. chinensis</name>
    <dbReference type="NCBI Taxonomy" id="29808"/>
    <lineage>
        <taxon>Eukaryota</taxon>
        <taxon>Viridiplantae</taxon>
        <taxon>Streptophyta</taxon>
        <taxon>Embryophyta</taxon>
        <taxon>Tracheophyta</taxon>
        <taxon>Spermatophyta</taxon>
        <taxon>Pinopsida</taxon>
        <taxon>Pinidae</taxon>
        <taxon>Conifers II</taxon>
        <taxon>Cupressales</taxon>
        <taxon>Taxaceae</taxon>
        <taxon>Taxus</taxon>
    </lineage>
</organism>
<proteinExistence type="predicted"/>
<dbReference type="Proteomes" id="UP000824469">
    <property type="component" value="Unassembled WGS sequence"/>
</dbReference>
<sequence>MPNNAAITLMDHKHGCQYFHLNNVVLEHTNIAAETNMTIEKGRNEKQDRWSTRDICRHIEGKASDLRLLLSLL</sequence>
<evidence type="ECO:0000313" key="2">
    <source>
        <dbReference type="Proteomes" id="UP000824469"/>
    </source>
</evidence>